<gene>
    <name evidence="4" type="ORF">NP603_00520</name>
</gene>
<reference evidence="4 5" key="1">
    <citation type="submission" date="2022-07" db="EMBL/GenBank/DDBJ databases">
        <title>Methylomonas rivi sp. nov., Methylomonas rosea sp. nov., Methylomonas aureus sp. nov. and Methylomonas subterranea sp. nov., four novel methanotrophs isolated from a freshwater creek and the deep terrestrial subsurface.</title>
        <authorList>
            <person name="Abin C."/>
            <person name="Sankaranarayanan K."/>
            <person name="Garner C."/>
            <person name="Sindelar R."/>
            <person name="Kotary K."/>
            <person name="Garner R."/>
            <person name="Barclay S."/>
            <person name="Lawson P."/>
            <person name="Krumholz L."/>
        </authorList>
    </citation>
    <scope>NUCLEOTIDE SEQUENCE [LARGE SCALE GENOMIC DNA]</scope>
    <source>
        <strain evidence="4 5">SURF-1</strain>
    </source>
</reference>
<organism evidence="4 5">
    <name type="scientific">Methylomonas aurea</name>
    <dbReference type="NCBI Taxonomy" id="2952224"/>
    <lineage>
        <taxon>Bacteria</taxon>
        <taxon>Pseudomonadati</taxon>
        <taxon>Pseudomonadota</taxon>
        <taxon>Gammaproteobacteria</taxon>
        <taxon>Methylococcales</taxon>
        <taxon>Methylococcaceae</taxon>
        <taxon>Methylomonas</taxon>
    </lineage>
</organism>
<dbReference type="Pfam" id="PF09209">
    <property type="entry name" value="CecR_C"/>
    <property type="match status" value="1"/>
</dbReference>
<dbReference type="Proteomes" id="UP001524569">
    <property type="component" value="Unassembled WGS sequence"/>
</dbReference>
<keyword evidence="1 2" id="KW-0238">DNA-binding</keyword>
<accession>A0ABT1UC47</accession>
<dbReference type="EMBL" id="JANIBM010000001">
    <property type="protein sequence ID" value="MCQ8179576.1"/>
    <property type="molecule type" value="Genomic_DNA"/>
</dbReference>
<evidence type="ECO:0000256" key="2">
    <source>
        <dbReference type="PROSITE-ProRule" id="PRU00335"/>
    </source>
</evidence>
<feature type="domain" description="HTH tetR-type" evidence="3">
    <location>
        <begin position="12"/>
        <end position="72"/>
    </location>
</feature>
<dbReference type="PANTHER" id="PTHR30055">
    <property type="entry name" value="HTH-TYPE TRANSCRIPTIONAL REGULATOR RUTR"/>
    <property type="match status" value="1"/>
</dbReference>
<sequence>MAKDLHAETETHDARSRLVSAGLRLFAEKGYEGASTREICEAAGVNISAIRYYFGDKAGLYRAAFTEPMGESACGTNIAAYADLPLPEVLHRFFAEFLEPLKKGEELGLVMKLHFREMIEPTGAWQQEIDAEIKPQHDGLVALLQAHLGLDRADDDLHRLAFSITGMAVHFYIGQDIIAVVSPPLLNTPAAVDTLAERLAGYAVSMINGEAARRTRLAELASR</sequence>
<dbReference type="InterPro" id="IPR036271">
    <property type="entry name" value="Tet_transcr_reg_TetR-rel_C_sf"/>
</dbReference>
<dbReference type="InterPro" id="IPR009057">
    <property type="entry name" value="Homeodomain-like_sf"/>
</dbReference>
<evidence type="ECO:0000313" key="4">
    <source>
        <dbReference type="EMBL" id="MCQ8179576.1"/>
    </source>
</evidence>
<dbReference type="PROSITE" id="PS50977">
    <property type="entry name" value="HTH_TETR_2"/>
    <property type="match status" value="1"/>
</dbReference>
<comment type="caution">
    <text evidence="4">The sequence shown here is derived from an EMBL/GenBank/DDBJ whole genome shotgun (WGS) entry which is preliminary data.</text>
</comment>
<feature type="DNA-binding region" description="H-T-H motif" evidence="2">
    <location>
        <begin position="35"/>
        <end position="54"/>
    </location>
</feature>
<dbReference type="Pfam" id="PF00440">
    <property type="entry name" value="TetR_N"/>
    <property type="match status" value="1"/>
</dbReference>
<name>A0ABT1UC47_9GAMM</name>
<dbReference type="Gene3D" id="1.10.10.60">
    <property type="entry name" value="Homeodomain-like"/>
    <property type="match status" value="1"/>
</dbReference>
<dbReference type="PRINTS" id="PR00455">
    <property type="entry name" value="HTHTETR"/>
</dbReference>
<dbReference type="Gene3D" id="1.10.357.10">
    <property type="entry name" value="Tetracycline Repressor, domain 2"/>
    <property type="match status" value="1"/>
</dbReference>
<dbReference type="InterPro" id="IPR001647">
    <property type="entry name" value="HTH_TetR"/>
</dbReference>
<keyword evidence="5" id="KW-1185">Reference proteome</keyword>
<evidence type="ECO:0000259" key="3">
    <source>
        <dbReference type="PROSITE" id="PS50977"/>
    </source>
</evidence>
<dbReference type="SUPFAM" id="SSF46689">
    <property type="entry name" value="Homeodomain-like"/>
    <property type="match status" value="1"/>
</dbReference>
<protein>
    <submittedName>
        <fullName evidence="4">CerR family C-terminal domain-containing protein</fullName>
    </submittedName>
</protein>
<dbReference type="InterPro" id="IPR050109">
    <property type="entry name" value="HTH-type_TetR-like_transc_reg"/>
</dbReference>
<proteinExistence type="predicted"/>
<dbReference type="SUPFAM" id="SSF48498">
    <property type="entry name" value="Tetracyclin repressor-like, C-terminal domain"/>
    <property type="match status" value="1"/>
</dbReference>
<dbReference type="RefSeq" id="WP_256608959.1">
    <property type="nucleotide sequence ID" value="NZ_JANIBM010000001.1"/>
</dbReference>
<evidence type="ECO:0000313" key="5">
    <source>
        <dbReference type="Proteomes" id="UP001524569"/>
    </source>
</evidence>
<dbReference type="PANTHER" id="PTHR30055:SF226">
    <property type="entry name" value="HTH-TYPE TRANSCRIPTIONAL REGULATOR PKSA"/>
    <property type="match status" value="1"/>
</dbReference>
<evidence type="ECO:0000256" key="1">
    <source>
        <dbReference type="ARBA" id="ARBA00023125"/>
    </source>
</evidence>
<dbReference type="InterPro" id="IPR015292">
    <property type="entry name" value="Tscrpt_reg_YbiH_C"/>
</dbReference>